<feature type="domain" description="Antistasin-like" evidence="7">
    <location>
        <begin position="3466"/>
        <end position="3494"/>
    </location>
</feature>
<feature type="domain" description="VWFC" evidence="5">
    <location>
        <begin position="1789"/>
        <end position="1851"/>
    </location>
</feature>
<evidence type="ECO:0000259" key="7">
    <source>
        <dbReference type="PROSITE" id="PS51252"/>
    </source>
</evidence>
<feature type="domain" description="Antistasin-like" evidence="7">
    <location>
        <begin position="3087"/>
        <end position="3117"/>
    </location>
</feature>
<dbReference type="PANTHER" id="PTHR46439">
    <property type="entry name" value="CYSTEINE-RICH MOTOR NEURON 1 PROTEIN"/>
    <property type="match status" value="1"/>
</dbReference>
<organism evidence="9 10">
    <name type="scientific">Saccoglossus kowalevskii</name>
    <name type="common">Acorn worm</name>
    <dbReference type="NCBI Taxonomy" id="10224"/>
    <lineage>
        <taxon>Eukaryota</taxon>
        <taxon>Metazoa</taxon>
        <taxon>Hemichordata</taxon>
        <taxon>Enteropneusta</taxon>
        <taxon>Harrimaniidae</taxon>
        <taxon>Saccoglossus</taxon>
    </lineage>
</organism>
<feature type="domain" description="Antistasin-like" evidence="7">
    <location>
        <begin position="3551"/>
        <end position="3576"/>
    </location>
</feature>
<feature type="domain" description="Antistasin-like" evidence="7">
    <location>
        <begin position="3158"/>
        <end position="3186"/>
    </location>
</feature>
<evidence type="ECO:0000256" key="1">
    <source>
        <dbReference type="ARBA" id="ARBA00022729"/>
    </source>
</evidence>
<feature type="domain" description="Antistasin-like" evidence="7">
    <location>
        <begin position="3501"/>
        <end position="3529"/>
    </location>
</feature>
<dbReference type="PROSITE" id="PS51252">
    <property type="entry name" value="ANTISTASIN"/>
    <property type="match status" value="33"/>
</dbReference>
<feature type="domain" description="WAP" evidence="8">
    <location>
        <begin position="685"/>
        <end position="731"/>
    </location>
</feature>
<feature type="domain" description="Thyroglobulin type-1" evidence="6">
    <location>
        <begin position="498"/>
        <end position="567"/>
    </location>
</feature>
<feature type="domain" description="Antistasin-like" evidence="7">
    <location>
        <begin position="2306"/>
        <end position="2334"/>
    </location>
</feature>
<feature type="domain" description="Antistasin-like" evidence="7">
    <location>
        <begin position="3615"/>
        <end position="3643"/>
    </location>
</feature>
<dbReference type="SUPFAM" id="SSF57610">
    <property type="entry name" value="Thyroglobulin type-1 domain"/>
    <property type="match status" value="7"/>
</dbReference>
<feature type="domain" description="Antistasin-like" evidence="7">
    <location>
        <begin position="3395"/>
        <end position="3423"/>
    </location>
</feature>
<feature type="domain" description="VWFC" evidence="5">
    <location>
        <begin position="988"/>
        <end position="1048"/>
    </location>
</feature>
<dbReference type="RefSeq" id="XP_006821660.1">
    <property type="nucleotide sequence ID" value="XM_006821597.1"/>
</dbReference>
<feature type="domain" description="Thyroglobulin type-1" evidence="6">
    <location>
        <begin position="571"/>
        <end position="634"/>
    </location>
</feature>
<feature type="disulfide bond" evidence="4">
    <location>
        <begin position="4484"/>
        <end position="4491"/>
    </location>
</feature>
<feature type="domain" description="WAP" evidence="8">
    <location>
        <begin position="1922"/>
        <end position="1970"/>
    </location>
</feature>
<dbReference type="CDD" id="cd00191">
    <property type="entry name" value="TY"/>
    <property type="match status" value="7"/>
</dbReference>
<feature type="domain" description="Antistasin-like" evidence="7">
    <location>
        <begin position="3576"/>
        <end position="3609"/>
    </location>
</feature>
<feature type="domain" description="Antistasin-like" evidence="7">
    <location>
        <begin position="3052"/>
        <end position="3080"/>
    </location>
</feature>
<dbReference type="PANTHER" id="PTHR46439:SF1">
    <property type="entry name" value="CYSTEINE-RICH MOTOR NEURON 1 PROTEIN"/>
    <property type="match status" value="1"/>
</dbReference>
<feature type="domain" description="VWFC" evidence="5">
    <location>
        <begin position="1121"/>
        <end position="1187"/>
    </location>
</feature>
<feature type="domain" description="Thyroglobulin type-1" evidence="6">
    <location>
        <begin position="4447"/>
        <end position="4514"/>
    </location>
</feature>
<dbReference type="Pfam" id="PF02822">
    <property type="entry name" value="Antistasin"/>
    <property type="match status" value="22"/>
</dbReference>
<feature type="domain" description="WAP" evidence="8">
    <location>
        <begin position="3896"/>
        <end position="3942"/>
    </location>
</feature>
<feature type="domain" description="WAP" evidence="8">
    <location>
        <begin position="447"/>
        <end position="494"/>
    </location>
</feature>
<feature type="domain" description="VWFC" evidence="5">
    <location>
        <begin position="1591"/>
        <end position="1652"/>
    </location>
</feature>
<dbReference type="SUPFAM" id="SSF57256">
    <property type="entry name" value="Elafin-like"/>
    <property type="match status" value="15"/>
</dbReference>
<dbReference type="GeneID" id="100371432"/>
<proteinExistence type="predicted"/>
<keyword evidence="2" id="KW-0677">Repeat</keyword>
<name>A0ABM0MNR9_SACKO</name>
<feature type="domain" description="Thyroglobulin type-1" evidence="6">
    <location>
        <begin position="4127"/>
        <end position="4197"/>
    </location>
</feature>
<feature type="domain" description="WAP" evidence="8">
    <location>
        <begin position="1971"/>
        <end position="2022"/>
    </location>
</feature>
<dbReference type="InterPro" id="IPR036857">
    <property type="entry name" value="Thyroglobulin_1_sf"/>
</dbReference>
<feature type="domain" description="VWFC" evidence="5">
    <location>
        <begin position="4262"/>
        <end position="4328"/>
    </location>
</feature>
<feature type="domain" description="Antistasin-like" evidence="7">
    <location>
        <begin position="2152"/>
        <end position="2179"/>
    </location>
</feature>
<dbReference type="SMART" id="SM00217">
    <property type="entry name" value="WAP"/>
    <property type="match status" value="17"/>
</dbReference>
<feature type="domain" description="Antistasin-like" evidence="7">
    <location>
        <begin position="2712"/>
        <end position="2742"/>
    </location>
</feature>
<feature type="domain" description="Antistasin-like" evidence="7">
    <location>
        <begin position="3765"/>
        <end position="3790"/>
    </location>
</feature>
<evidence type="ECO:0000313" key="10">
    <source>
        <dbReference type="RefSeq" id="XP_006821660.1"/>
    </source>
</evidence>
<feature type="domain" description="Antistasin-like" evidence="7">
    <location>
        <begin position="2748"/>
        <end position="2776"/>
    </location>
</feature>
<dbReference type="SMART" id="SM00211">
    <property type="entry name" value="TY"/>
    <property type="match status" value="7"/>
</dbReference>
<evidence type="ECO:0000256" key="3">
    <source>
        <dbReference type="ARBA" id="ARBA00023157"/>
    </source>
</evidence>
<dbReference type="CDD" id="cd00199">
    <property type="entry name" value="WAP"/>
    <property type="match status" value="1"/>
</dbReference>
<dbReference type="InterPro" id="IPR052624">
    <property type="entry name" value="CRIM1"/>
</dbReference>
<feature type="domain" description="VWFC" evidence="5">
    <location>
        <begin position="3995"/>
        <end position="4061"/>
    </location>
</feature>
<feature type="domain" description="VWFC" evidence="5">
    <location>
        <begin position="1857"/>
        <end position="1922"/>
    </location>
</feature>
<feature type="domain" description="Antistasin-like" evidence="7">
    <location>
        <begin position="3694"/>
        <end position="3722"/>
    </location>
</feature>
<feature type="domain" description="VWFC" evidence="5">
    <location>
        <begin position="4061"/>
        <end position="4122"/>
    </location>
</feature>
<evidence type="ECO:0000259" key="6">
    <source>
        <dbReference type="PROSITE" id="PS51162"/>
    </source>
</evidence>
<evidence type="ECO:0000256" key="2">
    <source>
        <dbReference type="ARBA" id="ARBA00022737"/>
    </source>
</evidence>
<feature type="domain" description="WAP" evidence="8">
    <location>
        <begin position="392"/>
        <end position="439"/>
    </location>
</feature>
<comment type="caution">
    <text evidence="4">Lacks conserved residue(s) required for the propagation of feature annotation.</text>
</comment>
<feature type="domain" description="Antistasin-like" evidence="7">
    <location>
        <begin position="2480"/>
        <end position="2508"/>
    </location>
</feature>
<dbReference type="SMART" id="SM00214">
    <property type="entry name" value="VWC"/>
    <property type="match status" value="18"/>
</dbReference>
<feature type="domain" description="VWFC" evidence="5">
    <location>
        <begin position="3945"/>
        <end position="4009"/>
    </location>
</feature>
<keyword evidence="1" id="KW-0732">Signal</keyword>
<feature type="domain" description="Thyroglobulin type-1" evidence="6">
    <location>
        <begin position="4383"/>
        <end position="4444"/>
    </location>
</feature>
<accession>A0ABM0MNR9</accession>
<feature type="domain" description="WAP" evidence="8">
    <location>
        <begin position="732"/>
        <end position="779"/>
    </location>
</feature>
<dbReference type="Gene3D" id="2.10.70.10">
    <property type="entry name" value="Complement Module, domain 1"/>
    <property type="match status" value="7"/>
</dbReference>
<dbReference type="SUPFAM" id="SSF57262">
    <property type="entry name" value="Leech antihemostatic proteins"/>
    <property type="match status" value="9"/>
</dbReference>
<dbReference type="SMART" id="SM00215">
    <property type="entry name" value="VWC_out"/>
    <property type="match status" value="11"/>
</dbReference>
<evidence type="ECO:0000256" key="4">
    <source>
        <dbReference type="PROSITE-ProRule" id="PRU00500"/>
    </source>
</evidence>
<gene>
    <name evidence="10" type="primary">LOC100371432</name>
</gene>
<feature type="domain" description="WAP" evidence="8">
    <location>
        <begin position="935"/>
        <end position="985"/>
    </location>
</feature>
<dbReference type="SMART" id="SM00289">
    <property type="entry name" value="WR1"/>
    <property type="match status" value="10"/>
</dbReference>
<feature type="disulfide bond" evidence="4">
    <location>
        <begin position="614"/>
        <end position="634"/>
    </location>
</feature>
<feature type="domain" description="Antistasin-like" evidence="7">
    <location>
        <begin position="2341"/>
        <end position="2367"/>
    </location>
</feature>
<feature type="domain" description="Antistasin-like" evidence="7">
    <location>
        <begin position="2267"/>
        <end position="2293"/>
    </location>
</feature>
<feature type="domain" description="WAP" evidence="8">
    <location>
        <begin position="882"/>
        <end position="934"/>
    </location>
</feature>
<feature type="domain" description="Antistasin-like" evidence="7">
    <location>
        <begin position="2601"/>
        <end position="2629"/>
    </location>
</feature>
<feature type="disulfide bond" evidence="4">
    <location>
        <begin position="4168"/>
        <end position="4175"/>
    </location>
</feature>
<feature type="domain" description="WAP" evidence="8">
    <location>
        <begin position="781"/>
        <end position="828"/>
    </location>
</feature>
<dbReference type="PROSITE" id="PS01208">
    <property type="entry name" value="VWFC_1"/>
    <property type="match status" value="1"/>
</dbReference>
<dbReference type="Proteomes" id="UP000694865">
    <property type="component" value="Unplaced"/>
</dbReference>
<feature type="domain" description="VWFC" evidence="5">
    <location>
        <begin position="1262"/>
        <end position="1322"/>
    </location>
</feature>
<protein>
    <submittedName>
        <fullName evidence="10">Uncharacterized protein LOC100371432</fullName>
    </submittedName>
</protein>
<feature type="domain" description="Antistasin-like" evidence="7">
    <location>
        <begin position="3868"/>
        <end position="3894"/>
    </location>
</feature>
<dbReference type="SUPFAM" id="SSF57603">
    <property type="entry name" value="FnI-like domain"/>
    <property type="match status" value="15"/>
</dbReference>
<feature type="domain" description="VWFC" evidence="5">
    <location>
        <begin position="1655"/>
        <end position="1718"/>
    </location>
</feature>
<dbReference type="Pfam" id="PF00093">
    <property type="entry name" value="VWC"/>
    <property type="match status" value="7"/>
</dbReference>
<evidence type="ECO:0000313" key="9">
    <source>
        <dbReference type="Proteomes" id="UP000694865"/>
    </source>
</evidence>
<feature type="domain" description="VWFC" evidence="5">
    <location>
        <begin position="1195"/>
        <end position="1259"/>
    </location>
</feature>
<keyword evidence="3 4" id="KW-1015">Disulfide bond</keyword>
<feature type="disulfide bond" evidence="4">
    <location>
        <begin position="4177"/>
        <end position="4197"/>
    </location>
</feature>
<feature type="domain" description="VWFC" evidence="5">
    <location>
        <begin position="1724"/>
        <end position="1786"/>
    </location>
</feature>
<sequence length="4531" mass="498825">MRVGERRNYVVLSYAWYACTAQTDDCEGAMMMLHPRRNGSVLDALRSVLHVMSAVSKVRCGSKVIDVGATNSLTLKKPKNASPRLTKEDTIFPEPCWNVKSRIPTHTINEAPVFQSDSFVPKCDDSGLYSPIQCHGYECWCVTPCGIEIPDTRTDSWPSCPNEMMTPPCTRQLDIWTDYMPDCDKNGYYKHKQCVGEECWCVNKCGVEVEGTRINGNPKCKAVFYLSEEDDTTGRTLSRTSSNMCTDGSQPEICDNSICDKMTCPGFHDAKCKVNRCKGCTVEFFIKEKKVVCRDTKIGSCPAVEQVKYMFGDRCDSECQSDTDCRGALKCCSNNCGTLCVPPKMDNHGSCPVPISIQDKTCSNKCNIDRDCSHYEKCCTNGCGKVCVSSKPREKPGMCPAVTNFPVTTCDIDCTNDNDCVGTKKCCQTTCGTVCVAAEFEDTTSTSRNIEKVCPAVSSDTFGTCVNNCVEDGECELGEKCCSNGCGTHCIKAVDPATPPCWTEKDHVPTTTFGGVSLPVYGHHVPTCDSEGFHTPKQCNPSTGICWCVDRCGSTIDGTQTMDDLTCEPKMTPCHDKKKQLRGSAPGLLGRHRVECTEEGLYEKRQCHGSTCWCTDRCGNEVAGTRGHITTVSCECRKGERAWNCARNPCDGVTCTAYPEAICKPNMCDGCKAEFWMNEEKVDCEIKKQGVCPLSTDMPLTCVSECVKDGDCSGTRKCCNNGCASVCVSPRPQEKHGNCPAITLDTIGSCTVECINDYNCHGNSKCCFNGCGKTCTLPTTTTNSRTCPVPWESCTVNEKRNECRLDEECTADRKCCETGCGMRCTTTTTTAHTTKTMKYGTCPAPSFLKCEYANECITDAECVENHKCCSNGCGRVCTPPKTMEKYGRCPHNVVNSETCNSETIINHECSVDDQCTGSKKCCMQGCNRVCVDVWNTVKVGECPAWTDNDFDTCITEYQCNTDNDCNTGSKCCNSPCGGMVCRNPTSTETCEYNGVTHIHGDIWQPDTCTTCKCLTGQTKCTQIACPKLEYDCVPTPVEGQCCPTLNCEKTKYEFLRCESVDGTSHMHGETWYPDSCSKCECHDGKILCSTFTCSSEVTVNTPGCKIVEVPDRCCPEVVCEDRCIDHEGHYRYENDIWYSDSCTQCMCRNNEVTCTKETCHNINDSNFPEGCHYEEVRGQCCPNVICPSEIEDRDSSCHDDGKTYGHGSAWMQSSCNYCMCRNGEMICRSTDCPQFENPILRGCTQMYVDGKCCPEIVCNKEPTCSHNGETHYHGESWHPDTCSTCTCDQGVTNCLVTNCQEPGPGCTARFVENQCCPEITCQTYHHVPMCNSSGIWHTNGETWLESDCDICTCHNGLTTCTSIECPMLTQTPGCHIVYEEGQCCPVKICRGTKDMCARGDIRHSDGETYSIHTNTNIEDLHTWNRKMISTGCATCTCMKGRISCMENVCPEVRPDCRVVENERDNECACPTIVCPEKKSGVCPIPNVHNVRTCDNECDADTHCTDDHKCCFNGCGMTCTKPVIEGCFDVFGVLRSHGDIWHKSDCSICECVNDQSICTESKCPEVPSHCTVRPVDGQCCGELVCENTYPATSCSHGNKVYPVDSTWVVDSCTTCSCIDGVTVCDSVTCPTTNVPGCRPSYVKGKCCPEKICKEPDSCDVNGEVHLNGEVWYLNECNRCHCVKGKYYCTETKCPVPQEGCQYDMTRTVNKQCCKNITCTTSSSEKTCEYMGEMKNSGEVWKKDSCTVCECDEGKTMCTVNTCPKMSVRPGCHAVKVNGQCCPEIVCRNMHSCMIDGVEHRNGEQWMHDNCTICRCELGHKYCTTKTCAEPSNYCAYSTQVTPGTCCPPVLCPFETSTRMCRENVGDVMKNFKHGETWMRDSCSQCTCHHGTALCQDQTCPMSVSPGCRTVPVDGQCCPNIVCDTVKIGQCPVVNPFMSKSITVDTCMSDTDCSGTTKCCSNGIAFTCMAPWTVEKPGMCPQTNPLTTPLRNMCVTECTNDMDCVNEWKCCSEGGCSMICRPPVTMTNTKTRNFENMKEPMTRKVSMLTGTYKSGECPNISPYGWNSGVCVSHCTLDIDCPGDNKCCSNGCGAMCMPPKNPTKFGMCPFNQPRGVCKRVINTCTEDSDCIGNKKCCNNGCGLKCVVPDVDTTICTSVPATCTEKCLEGYATNDKGCEICKCKKTPEMCGTEVMCDLFCQYGFATDNRGCEICKCKEPTMPTMNMMSPEISSLFCKPITRETCSVKCNHGYMTDSIGCELCACQKPETECTPLTACAQYCPYGYATNTDGCKMCMCKQPTISFLPTGLCTPLTTETCDKTCSNGYATNEIGCAVCKCMRAESECVRMESCNIRCPFGYATDDTRCKICKCKLPTMCPPVNSENCNEECTYGYITDKFGCEICSCKSPEMGCNVDESTEMIRMKETCAFGLCTDANGCDENKCKMPSTCTAVTPMTCKLNCLYGMATDKYGCETCMCKKPVTQCSPISNDMCTNFCPFGLATDSVGCEICRCKQPNIMMQMTSMDKALTMPTTPLCMPVTCELQCRNGLATDMLGCETCACKKQDAECPVVLDNINCPLKDVCPYDLATNINGCEICQCKQPINCEPMSALTCPETCVNGYATDERGCEICECKKPILECSPMTLMTCAKTCTYGYATNERRCEICMCKQPTTTAVTIMNTPVCEAVRCRMFCQEGWATDSYGCDTCKCKKAVNECPVITEEMCPMKKQCPRGLATNEDGCEICKCKLPVVCLPMDESACTETCRNGFATDTSGCEICKCKKIPTAVSKNLRNSDLVCPPTSSETFGICLTTCSRDSECESDEMCCSNGCGRMCTKSVRADSLCKLVDKETCKLDCTHGFATDYDGCEICMCKSLPYITYNVIKMTPSPMCRPVTKETCAKTCNHGYATDDMGCEVCVCRIPDIDCPVVNEVTCPLKHTSPYGLATDHNGCDICMQRQPIMCTPNTCSTHCVDGYATNDKGCEICECKKPAIICQTVTTKNCPNMAYCPNGLATNPSRCEICKCKMPEVTTLLSMETSMTSSNKKIISYKPETVTCQKVTPLSCRKTCHYGYATDTQGCEVCECKQKVSDCSTVHESSCPEKNHCSYGLKTNVDGCEICECKQPVMCTRLSMNTCKLTCKYGYATDIDGCEKCECKKSPMECTPINPLTCRKTCQLGLATDLNNCEMCKCKQPTVIVNMNSTNPLHTTSSVNKMFGVMASHWIPSVTCSPLTSMTCTKTCPNGYTTDTVGCDICECRKSKTECPVMKREVCPLVDRCEFGLMTNTEGCMICKCKQPSLCNIMNMKMKKTDCIYGYATDENGCETNECKKPLHECSSMTCDLKCTHGYATDMTRCNVCKCKQPKTPVDFLTYFPTTYSTPKMLPTTNMDIPYMRIFEELCHPVNPTTCTLKCVNGYATDRTGCEICKCKKTEAECPELSIHICSKKSTCSYDLATDENGCEICACKKPVTCPPVNHYTCPKVCHYGYATDHTGCSICQCVSTSSKCPTINPFTCLKTCKDGYATDEEGCPICRCHQPISKMGTSMQMFLQNKMDKCPEFECKTVCQNGYATNSEGCHICSCKKTERECAHTPMCSEHCPLGFETTEDGCSTCTCKKPKMCTPVNPNTCTKVCPRGYATDIQGCDVCQCKKSVTECARSMVDLQCMLINECPYDLATDMYGCEICQCKMPPLVPKKTVTCSLITPETCSESCDNGYATDDTGCEICKCARPDYECSVMRESTCPIMNKCMYGLATDMRGCRICKCKIPAVCPKMTCTSRCATGFATDDNGCEICQCKRENTDMICQEITSDNCPKTCVHGLATDTNKCETCTCKKPSITYMTVIHQVMQRNILGMSPYMPMEMMSKITTTHTQCQQVSCKMYCQYGFQIDDKTGCETCICKKAPKIGCPAVTYGTVGMCAEFCKNDNECPHDTLCCSNGCGKSCTKATFECVDEHGMSHSEGSLWNRDSCTRCSCVRGNVKCTTMECQPIPEGYKPVFTSGQCCPSYEYETTTCEAREGQKWMDDICTNCTCVDGMARCVAQSCPQIKPGCNPVYKPGQCCPDMECTGCMTDTGKHHEEGQSWNADTCTTCTCVNGNSVCTSMTCQMPEPGCTVIPKDGQCCPTIVCNKKGDVKPCMAAWHSVPTMMLMGNPVPAIGAFVPVCDLNGYFNATQCHAHTGYCWCVDRFGNETPGTRTGNGVPDCETDACMGTNGAMYREGDQWMNNKCTICTCVNGMAKCDDMKCPAVPENCSPIETDDLCCPQYVCNDYCIDVKGTQRNTFEQWNVNSCTQCTCYDENIICRSQQCPKETEDVPEGCYMMPVEGQCCSTKLVCGDVCPYDKPLVQCTVNPCDNAVCHGYANVKCRASYCGGCTAEFYDDLNNKVTCKSTDVCRSDIVKTTKRRTEMIPRCTFDGRYSPKQCDNTGACWCVDRTGEEISHTYDNTGDRVTCEEEPPCRKEQRSIQEQINRGLEVTTDPQCRSNGWYKSEQCDPISNECWCSERDGTEIPGSRKAIRKDLNCGKLALKTSMQYMDIYLV</sequence>
<feature type="domain" description="Antistasin-like" evidence="7">
    <location>
        <begin position="3799"/>
        <end position="3827"/>
    </location>
</feature>
<feature type="domain" description="VWFC" evidence="5">
    <location>
        <begin position="1055"/>
        <end position="1120"/>
    </location>
</feature>
<dbReference type="InterPro" id="IPR011061">
    <property type="entry name" value="Hirudin/antistatin"/>
</dbReference>
<feature type="domain" description="VWFC" evidence="5">
    <location>
        <begin position="1524"/>
        <end position="1585"/>
    </location>
</feature>
<feature type="domain" description="Antistasin-like" evidence="7">
    <location>
        <begin position="2840"/>
        <end position="2868"/>
    </location>
</feature>
<dbReference type="InterPro" id="IPR006150">
    <property type="entry name" value="Cys_repeat_1"/>
</dbReference>
<dbReference type="Gene3D" id="6.20.200.20">
    <property type="match status" value="6"/>
</dbReference>
<feature type="domain" description="Antistasin-like" evidence="7">
    <location>
        <begin position="2187"/>
        <end position="2212"/>
    </location>
</feature>
<feature type="domain" description="WAP" evidence="8">
    <location>
        <begin position="294"/>
        <end position="344"/>
    </location>
</feature>
<dbReference type="PROSITE" id="PS00484">
    <property type="entry name" value="THYROGLOBULIN_1_1"/>
    <property type="match status" value="2"/>
</dbReference>
<feature type="domain" description="WAP" evidence="8">
    <location>
        <begin position="1475"/>
        <end position="1522"/>
    </location>
</feature>
<reference evidence="10" key="1">
    <citation type="submission" date="2025-08" db="UniProtKB">
        <authorList>
            <consortium name="RefSeq"/>
        </authorList>
    </citation>
    <scope>IDENTIFICATION</scope>
    <source>
        <tissue evidence="10">Testes</tissue>
    </source>
</reference>
<feature type="domain" description="Thyroglobulin type-1" evidence="6">
    <location>
        <begin position="93"/>
        <end position="160"/>
    </location>
</feature>
<dbReference type="InterPro" id="IPR008197">
    <property type="entry name" value="WAP_dom"/>
</dbReference>
<evidence type="ECO:0000259" key="8">
    <source>
        <dbReference type="PROSITE" id="PS51390"/>
    </source>
</evidence>
<feature type="disulfide bond" evidence="4">
    <location>
        <begin position="539"/>
        <end position="546"/>
    </location>
</feature>
<dbReference type="SMART" id="SM00286">
    <property type="entry name" value="PTI"/>
    <property type="match status" value="6"/>
</dbReference>
<feature type="domain" description="WAP" evidence="8">
    <location>
        <begin position="2098"/>
        <end position="2146"/>
    </location>
</feature>
<feature type="domain" description="WAP" evidence="8">
    <location>
        <begin position="345"/>
        <end position="391"/>
    </location>
</feature>
<dbReference type="InterPro" id="IPR000716">
    <property type="entry name" value="Thyroglobulin_1"/>
</dbReference>
<feature type="domain" description="Antistasin-like" evidence="7">
    <location>
        <begin position="2532"/>
        <end position="2557"/>
    </location>
</feature>
<feature type="domain" description="Thyroglobulin type-1" evidence="6">
    <location>
        <begin position="166"/>
        <end position="220"/>
    </location>
</feature>
<dbReference type="PROSITE" id="PS51390">
    <property type="entry name" value="WAP"/>
    <property type="match status" value="17"/>
</dbReference>
<feature type="domain" description="Antistasin-like" evidence="7">
    <location>
        <begin position="3123"/>
        <end position="3151"/>
    </location>
</feature>
<dbReference type="InterPro" id="IPR001007">
    <property type="entry name" value="VWF_dom"/>
</dbReference>
<keyword evidence="9" id="KW-1185">Reference proteome</keyword>
<dbReference type="InterPro" id="IPR004094">
    <property type="entry name" value="Antistasin-like"/>
</dbReference>
<dbReference type="InterPro" id="IPR036645">
    <property type="entry name" value="Elafin-like_sf"/>
</dbReference>
<dbReference type="PROSITE" id="PS51257">
    <property type="entry name" value="PROKAR_LIPOPROTEIN"/>
    <property type="match status" value="1"/>
</dbReference>
<dbReference type="Gene3D" id="4.10.75.10">
    <property type="entry name" value="Elafin-like"/>
    <property type="match status" value="17"/>
</dbReference>
<feature type="domain" description="Antistasin-like" evidence="7">
    <location>
        <begin position="3430"/>
        <end position="3460"/>
    </location>
</feature>
<feature type="domain" description="Antistasin-like" evidence="7">
    <location>
        <begin position="2232"/>
        <end position="2260"/>
    </location>
</feature>
<dbReference type="PROSITE" id="PS51162">
    <property type="entry name" value="THYROGLOBULIN_1_2"/>
    <property type="match status" value="7"/>
</dbReference>
<feature type="domain" description="WAP" evidence="8">
    <location>
        <begin position="2787"/>
        <end position="2834"/>
    </location>
</feature>
<feature type="domain" description="Antistasin-like" evidence="7">
    <location>
        <begin position="3224"/>
        <end position="3252"/>
    </location>
</feature>
<feature type="domain" description="Antistasin-like" evidence="7">
    <location>
        <begin position="3330"/>
        <end position="3355"/>
    </location>
</feature>
<dbReference type="Gene3D" id="2.10.22.10">
    <property type="entry name" value="Antistasin, domain 1"/>
    <property type="match status" value="28"/>
</dbReference>
<feature type="domain" description="VWFC" evidence="5">
    <location>
        <begin position="4200"/>
        <end position="4261"/>
    </location>
</feature>
<feature type="domain" description="Antistasin-like" evidence="7">
    <location>
        <begin position="2373"/>
        <end position="2401"/>
    </location>
</feature>
<feature type="domain" description="WAP" evidence="8">
    <location>
        <begin position="835"/>
        <end position="881"/>
    </location>
</feature>
<feature type="domain" description="Antistasin-like" evidence="7">
    <location>
        <begin position="2636"/>
        <end position="2664"/>
    </location>
</feature>
<evidence type="ECO:0000259" key="5">
    <source>
        <dbReference type="PROSITE" id="PS50184"/>
    </source>
</evidence>
<feature type="domain" description="WAP" evidence="8">
    <location>
        <begin position="2048"/>
        <end position="2097"/>
    </location>
</feature>
<dbReference type="PROSITE" id="PS50184">
    <property type="entry name" value="VWFC_2"/>
    <property type="match status" value="17"/>
</dbReference>
<feature type="domain" description="Antistasin-like" evidence="7">
    <location>
        <begin position="2887"/>
        <end position="2915"/>
    </location>
</feature>
<dbReference type="Pfam" id="PF00095">
    <property type="entry name" value="WAP"/>
    <property type="match status" value="17"/>
</dbReference>
<feature type="domain" description="VWFC" evidence="5">
    <location>
        <begin position="1328"/>
        <end position="1390"/>
    </location>
</feature>
<feature type="domain" description="Antistasin-like" evidence="7">
    <location>
        <begin position="2680"/>
        <end position="2705"/>
    </location>
</feature>